<feature type="transmembrane region" description="Helical" evidence="9">
    <location>
        <begin position="126"/>
        <end position="148"/>
    </location>
</feature>
<gene>
    <name evidence="10" type="ORF">KILIM_014_00750</name>
</gene>
<dbReference type="RefSeq" id="WP_006591471.1">
    <property type="nucleotide sequence ID" value="NZ_BAHD01000014.1"/>
</dbReference>
<reference evidence="10 11" key="1">
    <citation type="submission" date="2012-08" db="EMBL/GenBank/DDBJ databases">
        <title>Whole genome shotgun sequence of Kineosphaera limosa NBRC 100340.</title>
        <authorList>
            <person name="Yoshida I."/>
            <person name="Isaki S."/>
            <person name="Hosoyama A."/>
            <person name="Tsuchikane K."/>
            <person name="Katsumata H."/>
            <person name="Ando Y."/>
            <person name="Ohji S."/>
            <person name="Hamada M."/>
            <person name="Tamura T."/>
            <person name="Yamazoe A."/>
            <person name="Yamazaki S."/>
            <person name="Fujita N."/>
        </authorList>
    </citation>
    <scope>NUCLEOTIDE SEQUENCE [LARGE SCALE GENOMIC DNA]</scope>
    <source>
        <strain evidence="10 11">NBRC 100340</strain>
    </source>
</reference>
<evidence type="ECO:0000256" key="2">
    <source>
        <dbReference type="ARBA" id="ARBA00007935"/>
    </source>
</evidence>
<sequence>MTPPTLTSALDSRGGAPAPDDGAPAGRRRRTPLARRRIGCTVAAVVALAVGVVLDLCLGDTWIPPADVVGVLLGTGDDAALDFLVRELRGPRVVGALLVGACLGMSGSITQSLLRNPLASPDIIGVTAGASCLAVVSLLAASSASSFAPETGTVTVPVLAVAGGALAGLLVVAVSWRNGLDARRVILVGLGVNAGLSAFTSWLLLRADLPDLTSAMIWLTGSLSAVEMGTLRPALVGALLCLLLAGITSRYLGLLRFGELTVRSLGVNVALAQLGQAAIAVVAASLACAIAGPVAFVAFCAPQIAMFLFRTEGPPVAGGALIGAVMVVVADVVARTAFPAPVPVGLVTSFAGAPVLLWLLTRYAGRDA</sequence>
<evidence type="ECO:0000256" key="9">
    <source>
        <dbReference type="SAM" id="Phobius"/>
    </source>
</evidence>
<comment type="caution">
    <text evidence="10">The sequence shown here is derived from an EMBL/GenBank/DDBJ whole genome shotgun (WGS) entry which is preliminary data.</text>
</comment>
<protein>
    <submittedName>
        <fullName evidence="10">Putative iron-siderophore ABC transporter permease protein</fullName>
    </submittedName>
</protein>
<keyword evidence="3" id="KW-0813">Transport</keyword>
<comment type="subcellular location">
    <subcellularLocation>
        <location evidence="1">Cell membrane</location>
        <topology evidence="1">Multi-pass membrane protein</topology>
    </subcellularLocation>
</comment>
<dbReference type="OrthoDB" id="4455417at2"/>
<feature type="transmembrane region" description="Helical" evidence="9">
    <location>
        <begin position="316"/>
        <end position="334"/>
    </location>
</feature>
<keyword evidence="4" id="KW-1003">Cell membrane</keyword>
<keyword evidence="5 9" id="KW-0812">Transmembrane</keyword>
<dbReference type="SUPFAM" id="SSF81345">
    <property type="entry name" value="ABC transporter involved in vitamin B12 uptake, BtuC"/>
    <property type="match status" value="1"/>
</dbReference>
<dbReference type="InterPro" id="IPR000522">
    <property type="entry name" value="ABC_transptr_permease_BtuC"/>
</dbReference>
<feature type="compositionally biased region" description="Polar residues" evidence="8">
    <location>
        <begin position="1"/>
        <end position="10"/>
    </location>
</feature>
<dbReference type="Proteomes" id="UP000008366">
    <property type="component" value="Unassembled WGS sequence"/>
</dbReference>
<dbReference type="PANTHER" id="PTHR30472">
    <property type="entry name" value="FERRIC ENTEROBACTIN TRANSPORT SYSTEM PERMEASE PROTEIN"/>
    <property type="match status" value="1"/>
</dbReference>
<dbReference type="CDD" id="cd06550">
    <property type="entry name" value="TM_ABC_iron-siderophores_like"/>
    <property type="match status" value="1"/>
</dbReference>
<keyword evidence="7 9" id="KW-0472">Membrane</keyword>
<feature type="transmembrane region" description="Helical" evidence="9">
    <location>
        <begin position="38"/>
        <end position="63"/>
    </location>
</feature>
<evidence type="ECO:0000256" key="5">
    <source>
        <dbReference type="ARBA" id="ARBA00022692"/>
    </source>
</evidence>
<dbReference type="GO" id="GO:0033214">
    <property type="term" value="P:siderophore-iron import into cell"/>
    <property type="evidence" value="ECO:0007669"/>
    <property type="project" value="TreeGrafter"/>
</dbReference>
<dbReference type="InterPro" id="IPR037294">
    <property type="entry name" value="ABC_BtuC-like"/>
</dbReference>
<evidence type="ECO:0000256" key="1">
    <source>
        <dbReference type="ARBA" id="ARBA00004651"/>
    </source>
</evidence>
<dbReference type="Pfam" id="PF01032">
    <property type="entry name" value="FecCD"/>
    <property type="match status" value="1"/>
</dbReference>
<feature type="region of interest" description="Disordered" evidence="8">
    <location>
        <begin position="1"/>
        <end position="30"/>
    </location>
</feature>
<dbReference type="STRING" id="1184609.KILIM_014_00750"/>
<evidence type="ECO:0000256" key="8">
    <source>
        <dbReference type="SAM" id="MobiDB-lite"/>
    </source>
</evidence>
<feature type="compositionally biased region" description="Low complexity" evidence="8">
    <location>
        <begin position="13"/>
        <end position="25"/>
    </location>
</feature>
<name>K6X806_9MICO</name>
<evidence type="ECO:0000256" key="7">
    <source>
        <dbReference type="ARBA" id="ARBA00023136"/>
    </source>
</evidence>
<dbReference type="Gene3D" id="1.10.3470.10">
    <property type="entry name" value="ABC transporter involved in vitamin B12 uptake, BtuC"/>
    <property type="match status" value="1"/>
</dbReference>
<accession>K6X806</accession>
<evidence type="ECO:0000256" key="4">
    <source>
        <dbReference type="ARBA" id="ARBA00022475"/>
    </source>
</evidence>
<keyword evidence="11" id="KW-1185">Reference proteome</keyword>
<dbReference type="GO" id="GO:0005886">
    <property type="term" value="C:plasma membrane"/>
    <property type="evidence" value="ECO:0007669"/>
    <property type="project" value="UniProtKB-SubCell"/>
</dbReference>
<feature type="transmembrane region" description="Helical" evidence="9">
    <location>
        <begin position="340"/>
        <end position="360"/>
    </location>
</feature>
<dbReference type="GO" id="GO:0022857">
    <property type="term" value="F:transmembrane transporter activity"/>
    <property type="evidence" value="ECO:0007669"/>
    <property type="project" value="InterPro"/>
</dbReference>
<dbReference type="eggNOG" id="COG4779">
    <property type="taxonomic scope" value="Bacteria"/>
</dbReference>
<keyword evidence="6 9" id="KW-1133">Transmembrane helix</keyword>
<comment type="similarity">
    <text evidence="2">Belongs to the binding-protein-dependent transport system permease family. FecCD subfamily.</text>
</comment>
<evidence type="ECO:0000256" key="6">
    <source>
        <dbReference type="ARBA" id="ARBA00022989"/>
    </source>
</evidence>
<proteinExistence type="inferred from homology"/>
<dbReference type="EMBL" id="BAHD01000014">
    <property type="protein sequence ID" value="GAB94939.1"/>
    <property type="molecule type" value="Genomic_DNA"/>
</dbReference>
<evidence type="ECO:0000256" key="3">
    <source>
        <dbReference type="ARBA" id="ARBA00022448"/>
    </source>
</evidence>
<evidence type="ECO:0000313" key="10">
    <source>
        <dbReference type="EMBL" id="GAB94939.1"/>
    </source>
</evidence>
<feature type="transmembrane region" description="Helical" evidence="9">
    <location>
        <begin position="234"/>
        <end position="253"/>
    </location>
</feature>
<dbReference type="PANTHER" id="PTHR30472:SF24">
    <property type="entry name" value="FERRIC ENTEROBACTIN TRANSPORT SYSTEM PERMEASE PROTEIN FEPG"/>
    <property type="match status" value="1"/>
</dbReference>
<dbReference type="AlphaFoldDB" id="K6X806"/>
<feature type="transmembrane region" description="Helical" evidence="9">
    <location>
        <begin position="185"/>
        <end position="205"/>
    </location>
</feature>
<feature type="transmembrane region" description="Helical" evidence="9">
    <location>
        <begin position="154"/>
        <end position="173"/>
    </location>
</feature>
<organism evidence="10 11">
    <name type="scientific">Kineosphaera limosa NBRC 100340</name>
    <dbReference type="NCBI Taxonomy" id="1184609"/>
    <lineage>
        <taxon>Bacteria</taxon>
        <taxon>Bacillati</taxon>
        <taxon>Actinomycetota</taxon>
        <taxon>Actinomycetes</taxon>
        <taxon>Micrococcales</taxon>
        <taxon>Dermatophilaceae</taxon>
        <taxon>Kineosphaera</taxon>
    </lineage>
</organism>
<evidence type="ECO:0000313" key="11">
    <source>
        <dbReference type="Proteomes" id="UP000008366"/>
    </source>
</evidence>